<sequence>MILYRLLITAIYDIAKIHLKCSLTSVRKLLGSAEAWRQ</sequence>
<organism evidence="1">
    <name type="scientific">marine metagenome</name>
    <dbReference type="NCBI Taxonomy" id="408172"/>
    <lineage>
        <taxon>unclassified sequences</taxon>
        <taxon>metagenomes</taxon>
        <taxon>ecological metagenomes</taxon>
    </lineage>
</organism>
<proteinExistence type="predicted"/>
<evidence type="ECO:0000313" key="1">
    <source>
        <dbReference type="EMBL" id="SVB39650.1"/>
    </source>
</evidence>
<dbReference type="AlphaFoldDB" id="A0A382DMF1"/>
<gene>
    <name evidence="1" type="ORF">METZ01_LOCUS192504</name>
</gene>
<reference evidence="1" key="1">
    <citation type="submission" date="2018-05" db="EMBL/GenBank/DDBJ databases">
        <authorList>
            <person name="Lanie J.A."/>
            <person name="Ng W.-L."/>
            <person name="Kazmierczak K.M."/>
            <person name="Andrzejewski T.M."/>
            <person name="Davidsen T.M."/>
            <person name="Wayne K.J."/>
            <person name="Tettelin H."/>
            <person name="Glass J.I."/>
            <person name="Rusch D."/>
            <person name="Podicherti R."/>
            <person name="Tsui H.-C.T."/>
            <person name="Winkler M.E."/>
        </authorList>
    </citation>
    <scope>NUCLEOTIDE SEQUENCE</scope>
</reference>
<name>A0A382DMF1_9ZZZZ</name>
<accession>A0A382DMF1</accession>
<dbReference type="EMBL" id="UINC01040164">
    <property type="protein sequence ID" value="SVB39650.1"/>
    <property type="molecule type" value="Genomic_DNA"/>
</dbReference>
<protein>
    <submittedName>
        <fullName evidence="1">Uncharacterized protein</fullName>
    </submittedName>
</protein>